<dbReference type="InterPro" id="IPR001194">
    <property type="entry name" value="cDENN_dom"/>
</dbReference>
<dbReference type="GO" id="GO:0031410">
    <property type="term" value="C:cytoplasmic vesicle"/>
    <property type="evidence" value="ECO:0007669"/>
    <property type="project" value="TreeGrafter"/>
</dbReference>
<dbReference type="EMBL" id="HBIV01019052">
    <property type="protein sequence ID" value="CAE0662184.1"/>
    <property type="molecule type" value="Transcribed_RNA"/>
</dbReference>
<organism evidence="3">
    <name type="scientific">Lotharella globosa</name>
    <dbReference type="NCBI Taxonomy" id="91324"/>
    <lineage>
        <taxon>Eukaryota</taxon>
        <taxon>Sar</taxon>
        <taxon>Rhizaria</taxon>
        <taxon>Cercozoa</taxon>
        <taxon>Chlorarachniophyceae</taxon>
        <taxon>Lotharella</taxon>
    </lineage>
</organism>
<feature type="region of interest" description="Disordered" evidence="1">
    <location>
        <begin position="848"/>
        <end position="878"/>
    </location>
</feature>
<dbReference type="InterPro" id="IPR043153">
    <property type="entry name" value="DENN_C"/>
</dbReference>
<dbReference type="Gene3D" id="3.30.450.200">
    <property type="match status" value="1"/>
</dbReference>
<dbReference type="InterPro" id="IPR005112">
    <property type="entry name" value="dDENN_dom"/>
</dbReference>
<dbReference type="Pfam" id="PF03456">
    <property type="entry name" value="uDENN"/>
    <property type="match status" value="1"/>
</dbReference>
<protein>
    <recommendedName>
        <fullName evidence="2">UDENN domain-containing protein</fullName>
    </recommendedName>
</protein>
<evidence type="ECO:0000313" key="3">
    <source>
        <dbReference type="EMBL" id="CAE0662184.1"/>
    </source>
</evidence>
<dbReference type="InterPro" id="IPR037516">
    <property type="entry name" value="Tripartite_DENN"/>
</dbReference>
<dbReference type="GO" id="GO:0032483">
    <property type="term" value="P:regulation of Rab protein signal transduction"/>
    <property type="evidence" value="ECO:0007669"/>
    <property type="project" value="TreeGrafter"/>
</dbReference>
<dbReference type="Gene3D" id="3.40.50.11500">
    <property type="match status" value="1"/>
</dbReference>
<dbReference type="SMART" id="SM00799">
    <property type="entry name" value="DENN"/>
    <property type="match status" value="1"/>
</dbReference>
<dbReference type="PANTHER" id="PTHR12296">
    <property type="entry name" value="DENN DOMAIN-CONTAINING PROTEIN 4"/>
    <property type="match status" value="1"/>
</dbReference>
<dbReference type="PANTHER" id="PTHR12296:SF21">
    <property type="entry name" value="DENN DOMAIN-CONTAINING PROTEIN 3"/>
    <property type="match status" value="1"/>
</dbReference>
<evidence type="ECO:0000259" key="2">
    <source>
        <dbReference type="PROSITE" id="PS50211"/>
    </source>
</evidence>
<dbReference type="SMART" id="SM00800">
    <property type="entry name" value="uDENN"/>
    <property type="match status" value="1"/>
</dbReference>
<sequence>MAESKINLLNRLVDYFLVVGLSEEEEPEVMFVENGQPIFKPQLIDRYPVKDYEDIPFPPGVEIFCIPKGVTVMSSIELPKYHHFAATLGNGDRLHGTCLRFYEPVPDKLVPKIQKHIDQAKAGTEPAETTESEPNEGTATSAGTGNGEGGGQVRLPTSPKPTPDPGHEGTKANLKDASATPASPNRDGGEDAAAGADDDAKCANPLAVEEIDIGLTNLPPPETKRSFSARARGTVSTAHSTDDTDLIPPMSPPSSPPRTITETEASTTSPHVSTRPRQHPAPAPQRRAGDAFAAPPRQRSAPDVHKRAARVKRVRMKPASMASGMMRRDKKGDGDDGWGRRKSVMYATKCICIVSHYGVFDQYLNFLRELYRISLSPSSIPMERYIVNFARETPLPPQGCLKIQYRIGQKVLLFSRPPPNRPIDYPPFPYHDLFRVITPHTAVQLLTALLLEYRVVLVSTPYTNLTLVSELLIRLMYPFQYEHVYIPILPKTLIDFLAAPMPFCIGIPREFLDGDLKDILIDKDEMVLVDLDHNEIYASNPIQQLPPAERKKLSRRLKPLERLCRDRRKMTDVEIRAFEGRDSAFNYVPSPDELDSLVQSIPKVDDGEVTSVQAAFLRVFVSLFRDYQRFLIPLPKTSPAKKPKKGRDPSDIGSMGTLGFIPEAAPSFKIKDFIKRQPKEARPFLERFLPTQAFSRFSDQRVAPGPMPGESENYDIKYFEESIIAKNNRSRFRFTKPTPFLDSKQFDLKESLPAPDPDAAGLPEGRVYQHQYFPRLDPNLFQALRTFETSEPIMKSYSRLNPGLVSARRGRVGKSMHSIPMLVQEMSMSNLHRAGKLSRMGSKSYFKDVPEDEKAIRKGSAAGYSPRAKKPAGRKMTE</sequence>
<feature type="compositionally biased region" description="Basic and acidic residues" evidence="1">
    <location>
        <begin position="165"/>
        <end position="174"/>
    </location>
</feature>
<dbReference type="Pfam" id="PF02141">
    <property type="entry name" value="DENN"/>
    <property type="match status" value="1"/>
</dbReference>
<feature type="region of interest" description="Disordered" evidence="1">
    <location>
        <begin position="635"/>
        <end position="656"/>
    </location>
</feature>
<feature type="region of interest" description="Disordered" evidence="1">
    <location>
        <begin position="213"/>
        <end position="336"/>
    </location>
</feature>
<dbReference type="AlphaFoldDB" id="A0A7S3YUD7"/>
<feature type="region of interest" description="Disordered" evidence="1">
    <location>
        <begin position="117"/>
        <end position="198"/>
    </location>
</feature>
<feature type="compositionally biased region" description="Basic residues" evidence="1">
    <location>
        <begin position="307"/>
        <end position="316"/>
    </location>
</feature>
<dbReference type="PROSITE" id="PS50211">
    <property type="entry name" value="DENN"/>
    <property type="match status" value="1"/>
</dbReference>
<evidence type="ECO:0000256" key="1">
    <source>
        <dbReference type="SAM" id="MobiDB-lite"/>
    </source>
</evidence>
<proteinExistence type="predicted"/>
<feature type="compositionally biased region" description="Polar residues" evidence="1">
    <location>
        <begin position="258"/>
        <end position="272"/>
    </location>
</feature>
<reference evidence="3" key="1">
    <citation type="submission" date="2021-01" db="EMBL/GenBank/DDBJ databases">
        <authorList>
            <person name="Corre E."/>
            <person name="Pelletier E."/>
            <person name="Niang G."/>
            <person name="Scheremetjew M."/>
            <person name="Finn R."/>
            <person name="Kale V."/>
            <person name="Holt S."/>
            <person name="Cochrane G."/>
            <person name="Meng A."/>
            <person name="Brown T."/>
            <person name="Cohen L."/>
        </authorList>
    </citation>
    <scope>NUCLEOTIDE SEQUENCE</scope>
    <source>
        <strain evidence="3">CCCM811</strain>
    </source>
</reference>
<feature type="domain" description="UDENN" evidence="2">
    <location>
        <begin position="14"/>
        <end position="709"/>
    </location>
</feature>
<feature type="compositionally biased region" description="Basic residues" evidence="1">
    <location>
        <begin position="867"/>
        <end position="878"/>
    </location>
</feature>
<dbReference type="InterPro" id="IPR051696">
    <property type="entry name" value="DENN_Domain_GEFs"/>
</dbReference>
<feature type="compositionally biased region" description="Basic and acidic residues" evidence="1">
    <location>
        <begin position="326"/>
        <end position="336"/>
    </location>
</feature>
<accession>A0A7S3YUD7</accession>
<dbReference type="InterPro" id="IPR005113">
    <property type="entry name" value="uDENN_dom"/>
</dbReference>
<name>A0A7S3YUD7_9EUKA</name>
<gene>
    <name evidence="3" type="ORF">LGLO00237_LOCUS13780</name>
</gene>
<dbReference type="Pfam" id="PF03455">
    <property type="entry name" value="dDENN"/>
    <property type="match status" value="1"/>
</dbReference>
<dbReference type="SMART" id="SM00801">
    <property type="entry name" value="dDENN"/>
    <property type="match status" value="1"/>
</dbReference>